<keyword evidence="7" id="KW-1185">Reference proteome</keyword>
<dbReference type="Proteomes" id="UP001500886">
    <property type="component" value="Unassembled WGS sequence"/>
</dbReference>
<evidence type="ECO:0000259" key="5">
    <source>
        <dbReference type="PROSITE" id="PS50977"/>
    </source>
</evidence>
<dbReference type="InterPro" id="IPR036271">
    <property type="entry name" value="Tet_transcr_reg_TetR-rel_C_sf"/>
</dbReference>
<gene>
    <name evidence="6" type="ORF">GCM10010315_47600</name>
</gene>
<dbReference type="EMBL" id="BAAASL010000019">
    <property type="protein sequence ID" value="GAA2722413.1"/>
    <property type="molecule type" value="Genomic_DNA"/>
</dbReference>
<feature type="domain" description="HTH tetR-type" evidence="5">
    <location>
        <begin position="14"/>
        <end position="74"/>
    </location>
</feature>
<evidence type="ECO:0000256" key="3">
    <source>
        <dbReference type="ARBA" id="ARBA00023163"/>
    </source>
</evidence>
<name>A0ABP6GJE2_9ACTN</name>
<evidence type="ECO:0000313" key="6">
    <source>
        <dbReference type="EMBL" id="GAA2722413.1"/>
    </source>
</evidence>
<dbReference type="Pfam" id="PF00440">
    <property type="entry name" value="TetR_N"/>
    <property type="match status" value="1"/>
</dbReference>
<dbReference type="RefSeq" id="WP_344437661.1">
    <property type="nucleotide sequence ID" value="NZ_BAAASL010000019.1"/>
</dbReference>
<dbReference type="InterPro" id="IPR009057">
    <property type="entry name" value="Homeodomain-like_sf"/>
</dbReference>
<evidence type="ECO:0000256" key="4">
    <source>
        <dbReference type="PROSITE-ProRule" id="PRU00335"/>
    </source>
</evidence>
<dbReference type="Gene3D" id="1.10.357.10">
    <property type="entry name" value="Tetracycline Repressor, domain 2"/>
    <property type="match status" value="1"/>
</dbReference>
<reference evidence="7" key="1">
    <citation type="journal article" date="2019" name="Int. J. Syst. Evol. Microbiol.">
        <title>The Global Catalogue of Microorganisms (GCM) 10K type strain sequencing project: providing services to taxonomists for standard genome sequencing and annotation.</title>
        <authorList>
            <consortium name="The Broad Institute Genomics Platform"/>
            <consortium name="The Broad Institute Genome Sequencing Center for Infectious Disease"/>
            <person name="Wu L."/>
            <person name="Ma J."/>
        </authorList>
    </citation>
    <scope>NUCLEOTIDE SEQUENCE [LARGE SCALE GENOMIC DNA]</scope>
    <source>
        <strain evidence="7">JCM 4542</strain>
    </source>
</reference>
<dbReference type="PRINTS" id="PR00455">
    <property type="entry name" value="HTHTETR"/>
</dbReference>
<accession>A0ABP6GJE2</accession>
<keyword evidence="2 4" id="KW-0238">DNA-binding</keyword>
<dbReference type="PANTHER" id="PTHR30055">
    <property type="entry name" value="HTH-TYPE TRANSCRIPTIONAL REGULATOR RUTR"/>
    <property type="match status" value="1"/>
</dbReference>
<keyword evidence="3" id="KW-0804">Transcription</keyword>
<dbReference type="Pfam" id="PF16925">
    <property type="entry name" value="TetR_C_13"/>
    <property type="match status" value="1"/>
</dbReference>
<proteinExistence type="predicted"/>
<evidence type="ECO:0000256" key="2">
    <source>
        <dbReference type="ARBA" id="ARBA00023125"/>
    </source>
</evidence>
<evidence type="ECO:0000313" key="7">
    <source>
        <dbReference type="Proteomes" id="UP001500886"/>
    </source>
</evidence>
<dbReference type="SUPFAM" id="SSF46689">
    <property type="entry name" value="Homeodomain-like"/>
    <property type="match status" value="1"/>
</dbReference>
<dbReference type="PROSITE" id="PS50977">
    <property type="entry name" value="HTH_TETR_2"/>
    <property type="match status" value="1"/>
</dbReference>
<sequence>MAPKTRQDARPTALPPRERLLEAAIRLFYEEGIQSVGVDRLIAEAGITKATFYRHFPTKDALVRAYVEDRDQAVRARADALAAQARGPREVLTALVAELGKQACGAGFRGCAFINAAAEYPDAGHPVRQAVAEHRRWFRARLVQLLQDAGHPRAEDAADTLVLLRDGTMTGGYLDDPARAAAALRHAVDAVLAAA</sequence>
<feature type="DNA-binding region" description="H-T-H motif" evidence="4">
    <location>
        <begin position="37"/>
        <end position="56"/>
    </location>
</feature>
<dbReference type="InterPro" id="IPR050109">
    <property type="entry name" value="HTH-type_TetR-like_transc_reg"/>
</dbReference>
<protein>
    <submittedName>
        <fullName evidence="6">TetR/AcrR family transcriptional regulator</fullName>
    </submittedName>
</protein>
<dbReference type="SUPFAM" id="SSF48498">
    <property type="entry name" value="Tetracyclin repressor-like, C-terminal domain"/>
    <property type="match status" value="1"/>
</dbReference>
<keyword evidence="1" id="KW-0805">Transcription regulation</keyword>
<dbReference type="InterPro" id="IPR011075">
    <property type="entry name" value="TetR_C"/>
</dbReference>
<comment type="caution">
    <text evidence="6">The sequence shown here is derived from an EMBL/GenBank/DDBJ whole genome shotgun (WGS) entry which is preliminary data.</text>
</comment>
<evidence type="ECO:0000256" key="1">
    <source>
        <dbReference type="ARBA" id="ARBA00023015"/>
    </source>
</evidence>
<dbReference type="PANTHER" id="PTHR30055:SF200">
    <property type="entry name" value="HTH-TYPE TRANSCRIPTIONAL REPRESSOR BDCR"/>
    <property type="match status" value="1"/>
</dbReference>
<dbReference type="InterPro" id="IPR001647">
    <property type="entry name" value="HTH_TetR"/>
</dbReference>
<organism evidence="6 7">
    <name type="scientific">Streptomyces luteosporeus</name>
    <dbReference type="NCBI Taxonomy" id="173856"/>
    <lineage>
        <taxon>Bacteria</taxon>
        <taxon>Bacillati</taxon>
        <taxon>Actinomycetota</taxon>
        <taxon>Actinomycetes</taxon>
        <taxon>Kitasatosporales</taxon>
        <taxon>Streptomycetaceae</taxon>
        <taxon>Streptomyces</taxon>
    </lineage>
</organism>